<evidence type="ECO:0000313" key="3">
    <source>
        <dbReference type="Proteomes" id="UP000177967"/>
    </source>
</evidence>
<evidence type="ECO:0000313" key="2">
    <source>
        <dbReference type="EMBL" id="OGY09096.1"/>
    </source>
</evidence>
<feature type="transmembrane region" description="Helical" evidence="1">
    <location>
        <begin position="21"/>
        <end position="41"/>
    </location>
</feature>
<evidence type="ECO:0008006" key="4">
    <source>
        <dbReference type="Google" id="ProtNLM"/>
    </source>
</evidence>
<organism evidence="2 3">
    <name type="scientific">Candidatus Blackburnbacteria bacterium RIFCSPHIGHO2_01_FULL_43_15b</name>
    <dbReference type="NCBI Taxonomy" id="1797513"/>
    <lineage>
        <taxon>Bacteria</taxon>
        <taxon>Candidatus Blackburniibacteriota</taxon>
    </lineage>
</organism>
<dbReference type="Proteomes" id="UP000177967">
    <property type="component" value="Unassembled WGS sequence"/>
</dbReference>
<keyword evidence="1" id="KW-1133">Transmembrane helix</keyword>
<gene>
    <name evidence="2" type="ORF">A2782_00030</name>
</gene>
<name>A0A1G1V162_9BACT</name>
<feature type="transmembrane region" description="Helical" evidence="1">
    <location>
        <begin position="61"/>
        <end position="84"/>
    </location>
</feature>
<dbReference type="AlphaFoldDB" id="A0A1G1V162"/>
<accession>A0A1G1V162</accession>
<reference evidence="2 3" key="1">
    <citation type="journal article" date="2016" name="Nat. Commun.">
        <title>Thousands of microbial genomes shed light on interconnected biogeochemical processes in an aquifer system.</title>
        <authorList>
            <person name="Anantharaman K."/>
            <person name="Brown C.T."/>
            <person name="Hug L.A."/>
            <person name="Sharon I."/>
            <person name="Castelle C.J."/>
            <person name="Probst A.J."/>
            <person name="Thomas B.C."/>
            <person name="Singh A."/>
            <person name="Wilkins M.J."/>
            <person name="Karaoz U."/>
            <person name="Brodie E.L."/>
            <person name="Williams K.H."/>
            <person name="Hubbard S.S."/>
            <person name="Banfield J.F."/>
        </authorList>
    </citation>
    <scope>NUCLEOTIDE SEQUENCE [LARGE SCALE GENOMIC DNA]</scope>
</reference>
<sequence length="142" mass="16467">MKKLNEKFIRIADVVSWGMGTPTNIAFWILAVVVWFALGYTQRELFARGDFLPDWFTSNAWNFPLNTITTLAELYIGFLVAAAANRSERALRKMIEHTKQTVDRVEEINSKQNEILKLLVDYQKKELQTESEVLKEVQSLKK</sequence>
<evidence type="ECO:0000256" key="1">
    <source>
        <dbReference type="SAM" id="Phobius"/>
    </source>
</evidence>
<keyword evidence="1" id="KW-0812">Transmembrane</keyword>
<comment type="caution">
    <text evidence="2">The sequence shown here is derived from an EMBL/GenBank/DDBJ whole genome shotgun (WGS) entry which is preliminary data.</text>
</comment>
<protein>
    <recommendedName>
        <fullName evidence="4">DUF1003 domain-containing protein</fullName>
    </recommendedName>
</protein>
<proteinExistence type="predicted"/>
<keyword evidence="1" id="KW-0472">Membrane</keyword>
<dbReference type="EMBL" id="MHBW01000016">
    <property type="protein sequence ID" value="OGY09096.1"/>
    <property type="molecule type" value="Genomic_DNA"/>
</dbReference>